<dbReference type="AlphaFoldDB" id="A0A135LEH6"/>
<sequence>MSGLEAFAVAASIIQVAELGTKLSVQLFSFYRQVKSANESIQLLSNEIALVSAILRELGDSLQDEGSSKLCSDEALQTLSRVLNQCRDVLGQIQRVIDSNNQTGQIRRNNNKARIGSDEAVDNIDSAELKEYNILIESMLRKVDLCKSKLEDSRHLRIKNGVLNIHSGEIVRSQLEHGPSIHIDPLLFAEQKTEKSISKRTPAVYSSSATSEEYMLPVDKTCYYGYRGPQISFDSAGDDEMPEFGAEPKPSRFQPRASKRSTHRRSLPPNDETNVEFHFDERSGRLRKRFQGRGGSNKRKQVAYVNADDTVTKKNDEGRDSNNESQEIPPILTASPQESGIFGHRVDDCDDDGDDIHQETFSENFLLPGNLEDLLAKWTTLDGSEILRGKLMAF</sequence>
<keyword evidence="3" id="KW-1185">Reference proteome</keyword>
<proteinExistence type="predicted"/>
<evidence type="ECO:0000313" key="2">
    <source>
        <dbReference type="EMBL" id="KXG47366.1"/>
    </source>
</evidence>
<dbReference type="RefSeq" id="XP_040645902.1">
    <property type="nucleotide sequence ID" value="XM_040788949.1"/>
</dbReference>
<evidence type="ECO:0000256" key="1">
    <source>
        <dbReference type="SAM" id="MobiDB-lite"/>
    </source>
</evidence>
<feature type="compositionally biased region" description="Basic and acidic residues" evidence="1">
    <location>
        <begin position="310"/>
        <end position="322"/>
    </location>
</feature>
<dbReference type="PANTHER" id="PTHR36167">
    <property type="entry name" value="C2H2 FINGER DOMAIN TRANSCRIPTION FACTOR (EUROFUNG)-RELATED"/>
    <property type="match status" value="1"/>
</dbReference>
<dbReference type="GeneID" id="63704249"/>
<evidence type="ECO:0008006" key="4">
    <source>
        <dbReference type="Google" id="ProtNLM"/>
    </source>
</evidence>
<organism evidence="2 3">
    <name type="scientific">Penicillium patulum</name>
    <name type="common">Penicillium griseofulvum</name>
    <dbReference type="NCBI Taxonomy" id="5078"/>
    <lineage>
        <taxon>Eukaryota</taxon>
        <taxon>Fungi</taxon>
        <taxon>Dikarya</taxon>
        <taxon>Ascomycota</taxon>
        <taxon>Pezizomycotina</taxon>
        <taxon>Eurotiomycetes</taxon>
        <taxon>Eurotiomycetidae</taxon>
        <taxon>Eurotiales</taxon>
        <taxon>Aspergillaceae</taxon>
        <taxon>Penicillium</taxon>
    </lineage>
</organism>
<dbReference type="PANTHER" id="PTHR36167:SF3">
    <property type="entry name" value="C2H2 FINGER DOMAIN TRANSCRIPTION FACTOR (EUROFUNG)-RELATED"/>
    <property type="match status" value="1"/>
</dbReference>
<protein>
    <recommendedName>
        <fullName evidence="4">Fungal N-terminal domain-containing protein</fullName>
    </recommendedName>
</protein>
<feature type="region of interest" description="Disordered" evidence="1">
    <location>
        <begin position="308"/>
        <end position="340"/>
    </location>
</feature>
<feature type="compositionally biased region" description="Basic residues" evidence="1">
    <location>
        <begin position="257"/>
        <end position="266"/>
    </location>
</feature>
<comment type="caution">
    <text evidence="2">The sequence shown here is derived from an EMBL/GenBank/DDBJ whole genome shotgun (WGS) entry which is preliminary data.</text>
</comment>
<gene>
    <name evidence="2" type="ORF">PGRI_012360</name>
</gene>
<accession>A0A135LEH6</accession>
<dbReference type="EMBL" id="LHQR01000065">
    <property type="protein sequence ID" value="KXG47366.1"/>
    <property type="molecule type" value="Genomic_DNA"/>
</dbReference>
<reference evidence="2 3" key="1">
    <citation type="journal article" date="2016" name="BMC Genomics">
        <title>Genome sequencing and secondary metabolism of the postharvest pathogen Penicillium griseofulvum.</title>
        <authorList>
            <person name="Banani H."/>
            <person name="Marcet-Houben M."/>
            <person name="Ballester A.R."/>
            <person name="Abbruscato P."/>
            <person name="Gonzalez-Candelas L."/>
            <person name="Gabaldon T."/>
            <person name="Spadaro D."/>
        </authorList>
    </citation>
    <scope>NUCLEOTIDE SEQUENCE [LARGE SCALE GENOMIC DNA]</scope>
    <source>
        <strain evidence="2 3">PG3</strain>
    </source>
</reference>
<dbReference type="STRING" id="5078.A0A135LEH6"/>
<dbReference type="GO" id="GO:0006355">
    <property type="term" value="P:regulation of DNA-templated transcription"/>
    <property type="evidence" value="ECO:0007669"/>
    <property type="project" value="InterPro"/>
</dbReference>
<name>A0A135LEH6_PENPA</name>
<dbReference type="InterPro" id="IPR039327">
    <property type="entry name" value="CON7-like"/>
</dbReference>
<dbReference type="Proteomes" id="UP000070168">
    <property type="component" value="Unassembled WGS sequence"/>
</dbReference>
<feature type="region of interest" description="Disordered" evidence="1">
    <location>
        <begin position="234"/>
        <end position="280"/>
    </location>
</feature>
<evidence type="ECO:0000313" key="3">
    <source>
        <dbReference type="Proteomes" id="UP000070168"/>
    </source>
</evidence>
<dbReference type="OrthoDB" id="5431013at2759"/>